<name>A0A232M5B9_9EURO</name>
<organism evidence="4 5">
    <name type="scientific">Elaphomyces granulatus</name>
    <dbReference type="NCBI Taxonomy" id="519963"/>
    <lineage>
        <taxon>Eukaryota</taxon>
        <taxon>Fungi</taxon>
        <taxon>Dikarya</taxon>
        <taxon>Ascomycota</taxon>
        <taxon>Pezizomycotina</taxon>
        <taxon>Eurotiomycetes</taxon>
        <taxon>Eurotiomycetidae</taxon>
        <taxon>Eurotiales</taxon>
        <taxon>Elaphomycetaceae</taxon>
        <taxon>Elaphomyces</taxon>
    </lineage>
</organism>
<sequence>MILSRRSWSLFSSASFLFFLFILFQKASQREQWRQIPQPVGMSEVSMPGLSTTALSSWTISPERINTSKTKSPSIPRPSLATGVRKPSGSKYSKTVVVAQKKTEDTYWINRNLDWDFAVYIADDPTAPLHPPKNKGNEVMVYLTYIIDYYEKLPDIVAFMHFHQDSWHNEEVLNSDSVQMLNRLSPERVIREGYMNMRCIWAPGCPDWMHPRQAKVDEYKQEETVIIQSWSELFPDDPIPDVLAQPCCSQFAVSREQILATPLSRYFLYRDWLLRTELSDYISGRVWEYLWQVIFTGKHVFCPKTHVCLCDGFGICFGGEKEADAYFDLRHEVRRLEDDLEKLEEEADRVDQIINEGSEALETLEMPDENVIEELMGKLDTKTRRLMQMKSEALSRGMQPKNRALEAGRPWKEGDGF</sequence>
<dbReference type="EMBL" id="NPHW01002405">
    <property type="protein sequence ID" value="OXV11579.1"/>
    <property type="molecule type" value="Genomic_DNA"/>
</dbReference>
<keyword evidence="1" id="KW-0175">Coiled coil</keyword>
<evidence type="ECO:0000313" key="4">
    <source>
        <dbReference type="EMBL" id="OXV11579.1"/>
    </source>
</evidence>
<keyword evidence="3" id="KW-0732">Signal</keyword>
<evidence type="ECO:0000256" key="1">
    <source>
        <dbReference type="SAM" id="Coils"/>
    </source>
</evidence>
<gene>
    <name evidence="4" type="ORF">Egran_00660</name>
</gene>
<dbReference type="PANTHER" id="PTHR37490">
    <property type="entry name" value="EXPRESSED PROTEIN"/>
    <property type="match status" value="1"/>
</dbReference>
<dbReference type="AlphaFoldDB" id="A0A232M5B9"/>
<feature type="signal peptide" evidence="3">
    <location>
        <begin position="1"/>
        <end position="29"/>
    </location>
</feature>
<feature type="compositionally biased region" description="Basic and acidic residues" evidence="2">
    <location>
        <begin position="403"/>
        <end position="417"/>
    </location>
</feature>
<proteinExistence type="predicted"/>
<dbReference type="InterPro" id="IPR021838">
    <property type="entry name" value="DUF3431"/>
</dbReference>
<reference evidence="4 5" key="1">
    <citation type="journal article" date="2015" name="Environ. Microbiol.">
        <title>Metagenome sequence of Elaphomyces granulatus from sporocarp tissue reveals Ascomycota ectomycorrhizal fingerprints of genome expansion and a Proteobacteria-rich microbiome.</title>
        <authorList>
            <person name="Quandt C.A."/>
            <person name="Kohler A."/>
            <person name="Hesse C.N."/>
            <person name="Sharpton T.J."/>
            <person name="Martin F."/>
            <person name="Spatafora J.W."/>
        </authorList>
    </citation>
    <scope>NUCLEOTIDE SEQUENCE [LARGE SCALE GENOMIC DNA]</scope>
    <source>
        <strain evidence="4 5">OSC145934</strain>
    </source>
</reference>
<evidence type="ECO:0000256" key="2">
    <source>
        <dbReference type="SAM" id="MobiDB-lite"/>
    </source>
</evidence>
<evidence type="ECO:0000256" key="3">
    <source>
        <dbReference type="SAM" id="SignalP"/>
    </source>
</evidence>
<feature type="region of interest" description="Disordered" evidence="2">
    <location>
        <begin position="65"/>
        <end position="87"/>
    </location>
</feature>
<dbReference type="OrthoDB" id="426718at2759"/>
<dbReference type="Proteomes" id="UP000243515">
    <property type="component" value="Unassembled WGS sequence"/>
</dbReference>
<dbReference type="Pfam" id="PF11913">
    <property type="entry name" value="DUF3431"/>
    <property type="match status" value="1"/>
</dbReference>
<evidence type="ECO:0000313" key="5">
    <source>
        <dbReference type="Proteomes" id="UP000243515"/>
    </source>
</evidence>
<accession>A0A232M5B9</accession>
<protein>
    <submittedName>
        <fullName evidence="4">Uncharacterized protein</fullName>
    </submittedName>
</protein>
<comment type="caution">
    <text evidence="4">The sequence shown here is derived from an EMBL/GenBank/DDBJ whole genome shotgun (WGS) entry which is preliminary data.</text>
</comment>
<feature type="region of interest" description="Disordered" evidence="2">
    <location>
        <begin position="393"/>
        <end position="417"/>
    </location>
</feature>
<feature type="chain" id="PRO_5012556746" evidence="3">
    <location>
        <begin position="30"/>
        <end position="417"/>
    </location>
</feature>
<keyword evidence="5" id="KW-1185">Reference proteome</keyword>
<feature type="coiled-coil region" evidence="1">
    <location>
        <begin position="326"/>
        <end position="392"/>
    </location>
</feature>
<dbReference type="PANTHER" id="PTHR37490:SF3">
    <property type="entry name" value="DUF3431 DOMAIN CONTAINING PROTEIN"/>
    <property type="match status" value="1"/>
</dbReference>